<dbReference type="Proteomes" id="UP000249464">
    <property type="component" value="Unassembled WGS sequence"/>
</dbReference>
<accession>A0A2X0PAE3</accession>
<feature type="compositionally biased region" description="Low complexity" evidence="1">
    <location>
        <begin position="196"/>
        <end position="210"/>
    </location>
</feature>
<feature type="region of interest" description="Disordered" evidence="1">
    <location>
        <begin position="1"/>
        <end position="69"/>
    </location>
</feature>
<evidence type="ECO:0000313" key="4">
    <source>
        <dbReference type="Proteomes" id="UP000249464"/>
    </source>
</evidence>
<feature type="compositionally biased region" description="Basic and acidic residues" evidence="1">
    <location>
        <begin position="30"/>
        <end position="40"/>
    </location>
</feature>
<evidence type="ECO:0000259" key="2">
    <source>
        <dbReference type="SMART" id="SM00456"/>
    </source>
</evidence>
<evidence type="ECO:0000256" key="1">
    <source>
        <dbReference type="SAM" id="MobiDB-lite"/>
    </source>
</evidence>
<dbReference type="SMART" id="SM00456">
    <property type="entry name" value="WW"/>
    <property type="match status" value="1"/>
</dbReference>
<evidence type="ECO:0000313" key="3">
    <source>
        <dbReference type="EMBL" id="SGY63626.1"/>
    </source>
</evidence>
<sequence>MTTSKTSSAPQPGPNEAPPSYNLATTSPGHQDRSHLSVPDREEDDLSTDDDEEDHLGRTTGVDEKTRRSMETELMELPKGWVREFDASSQHVYYVDTTKDPPRSIWVHPYEVSEINTFDRERLKKYVQCTYETCKLPTGREFAVNSPQKAVATVFSGTPSLTSDISHFHQPEYLASIPDTERSRLFNESDPQYEQGSHSAHASTSTGSSSHPQKQPEKRSFGRKLKDKMTNSTHEERQAERKRQAEEEMKRHQAYIRRRKAMLEASQNGTYAPTYAAPQTMYVRSGGYGPYGGGFGGYGRPMYGGGYGRPMCGGGYGYGSPYGGRGLGGAGMGAGLLGGVLLGGLLF</sequence>
<feature type="compositionally biased region" description="Basic and acidic residues" evidence="1">
    <location>
        <begin position="55"/>
        <end position="69"/>
    </location>
</feature>
<dbReference type="EMBL" id="FQNC01000045">
    <property type="protein sequence ID" value="SGY63626.1"/>
    <property type="molecule type" value="Genomic_DNA"/>
</dbReference>
<feature type="compositionally biased region" description="Polar residues" evidence="1">
    <location>
        <begin position="1"/>
        <end position="10"/>
    </location>
</feature>
<reference evidence="3 4" key="1">
    <citation type="submission" date="2016-11" db="EMBL/GenBank/DDBJ databases">
        <authorList>
            <person name="Jaros S."/>
            <person name="Januszkiewicz K."/>
            <person name="Wedrychowicz H."/>
        </authorList>
    </citation>
    <scope>NUCLEOTIDE SEQUENCE [LARGE SCALE GENOMIC DNA]</scope>
</reference>
<proteinExistence type="predicted"/>
<feature type="domain" description="WW" evidence="2">
    <location>
        <begin position="76"/>
        <end position="111"/>
    </location>
</feature>
<keyword evidence="4" id="KW-1185">Reference proteome</keyword>
<feature type="compositionally biased region" description="Acidic residues" evidence="1">
    <location>
        <begin position="41"/>
        <end position="54"/>
    </location>
</feature>
<feature type="region of interest" description="Disordered" evidence="1">
    <location>
        <begin position="188"/>
        <end position="248"/>
    </location>
</feature>
<dbReference type="InterPro" id="IPR001202">
    <property type="entry name" value="WW_dom"/>
</dbReference>
<dbReference type="STRING" id="796604.A0A2X0PAE3"/>
<gene>
    <name evidence="3" type="primary">BQ5605_C007g04812</name>
    <name evidence="3" type="ORF">BQ5605_C007G04812</name>
</gene>
<feature type="compositionally biased region" description="Basic and acidic residues" evidence="1">
    <location>
        <begin position="227"/>
        <end position="248"/>
    </location>
</feature>
<protein>
    <submittedName>
        <fullName evidence="3">BQ5605_C007g04812 protein</fullName>
    </submittedName>
</protein>
<organism evidence="3 4">
    <name type="scientific">Microbotryum silenes-dioicae</name>
    <dbReference type="NCBI Taxonomy" id="796604"/>
    <lineage>
        <taxon>Eukaryota</taxon>
        <taxon>Fungi</taxon>
        <taxon>Dikarya</taxon>
        <taxon>Basidiomycota</taxon>
        <taxon>Pucciniomycotina</taxon>
        <taxon>Microbotryomycetes</taxon>
        <taxon>Microbotryales</taxon>
        <taxon>Microbotryaceae</taxon>
        <taxon>Microbotryum</taxon>
    </lineage>
</organism>
<dbReference type="Gene3D" id="2.20.70.10">
    <property type="match status" value="1"/>
</dbReference>
<name>A0A2X0PAE3_9BASI</name>
<dbReference type="AlphaFoldDB" id="A0A2X0PAE3"/>